<name>A0ABR8WZ96_9MICO</name>
<keyword evidence="1" id="KW-0812">Transmembrane</keyword>
<accession>A0ABR8WZ96</accession>
<dbReference type="Proteomes" id="UP000602532">
    <property type="component" value="Unassembled WGS sequence"/>
</dbReference>
<reference evidence="2 3" key="1">
    <citation type="submission" date="2020-08" db="EMBL/GenBank/DDBJ databases">
        <title>A Genomic Blueprint of the Chicken Gut Microbiome.</title>
        <authorList>
            <person name="Gilroy R."/>
            <person name="Ravi A."/>
            <person name="Getino M."/>
            <person name="Pursley I."/>
            <person name="Horton D.L."/>
            <person name="Alikhan N.-F."/>
            <person name="Baker D."/>
            <person name="Gharbi K."/>
            <person name="Hall N."/>
            <person name="Watson M."/>
            <person name="Adriaenssens E.M."/>
            <person name="Foster-Nyarko E."/>
            <person name="Jarju S."/>
            <person name="Secka A."/>
            <person name="Antonio M."/>
            <person name="Oren A."/>
            <person name="Chaudhuri R."/>
            <person name="La Ragione R.M."/>
            <person name="Hildebrand F."/>
            <person name="Pallen M.J."/>
        </authorList>
    </citation>
    <scope>NUCLEOTIDE SEQUENCE [LARGE SCALE GENOMIC DNA]</scope>
    <source>
        <strain evidence="2 3">Sa1CUA4</strain>
    </source>
</reference>
<feature type="transmembrane region" description="Helical" evidence="1">
    <location>
        <begin position="7"/>
        <end position="32"/>
    </location>
</feature>
<evidence type="ECO:0000313" key="3">
    <source>
        <dbReference type="Proteomes" id="UP000602532"/>
    </source>
</evidence>
<feature type="transmembrane region" description="Helical" evidence="1">
    <location>
        <begin position="52"/>
        <end position="75"/>
    </location>
</feature>
<feature type="transmembrane region" description="Helical" evidence="1">
    <location>
        <begin position="114"/>
        <end position="133"/>
    </location>
</feature>
<gene>
    <name evidence="2" type="ORF">H9622_02215</name>
</gene>
<evidence type="ECO:0000256" key="1">
    <source>
        <dbReference type="SAM" id="Phobius"/>
    </source>
</evidence>
<organism evidence="2 3">
    <name type="scientific">Microbacterium gallinarum</name>
    <dbReference type="NCBI Taxonomy" id="2762209"/>
    <lineage>
        <taxon>Bacteria</taxon>
        <taxon>Bacillati</taxon>
        <taxon>Actinomycetota</taxon>
        <taxon>Actinomycetes</taxon>
        <taxon>Micrococcales</taxon>
        <taxon>Microbacteriaceae</taxon>
        <taxon>Microbacterium</taxon>
    </lineage>
</organism>
<feature type="transmembrane region" description="Helical" evidence="1">
    <location>
        <begin position="87"/>
        <end position="108"/>
    </location>
</feature>
<keyword evidence="1" id="KW-0472">Membrane</keyword>
<keyword evidence="3" id="KW-1185">Reference proteome</keyword>
<dbReference type="RefSeq" id="WP_191763824.1">
    <property type="nucleotide sequence ID" value="NZ_JACSPM010000001.1"/>
</dbReference>
<protein>
    <submittedName>
        <fullName evidence="2">Uncharacterized protein</fullName>
    </submittedName>
</protein>
<proteinExistence type="predicted"/>
<keyword evidence="1" id="KW-1133">Transmembrane helix</keyword>
<evidence type="ECO:0000313" key="2">
    <source>
        <dbReference type="EMBL" id="MBD8022405.1"/>
    </source>
</evidence>
<sequence>MSRPTRVGLLITQAFVAVTGLAGGIALIAGSVDPAWASVLTPPMSYLDGSPFRSYLIPGLLLIVVVAGVHAVGFFATIADSPWQLPAAAAGGFACIVWIFVQMVYIPFSLLQAVYVAVGCLELGLTLLALGILHPVLHHHRSTFVPAHSAHPGTRRG</sequence>
<comment type="caution">
    <text evidence="2">The sequence shown here is derived from an EMBL/GenBank/DDBJ whole genome shotgun (WGS) entry which is preliminary data.</text>
</comment>
<dbReference type="EMBL" id="JACSPM010000001">
    <property type="protein sequence ID" value="MBD8022405.1"/>
    <property type="molecule type" value="Genomic_DNA"/>
</dbReference>